<evidence type="ECO:0000259" key="5">
    <source>
        <dbReference type="Pfam" id="PF07842"/>
    </source>
</evidence>
<dbReference type="GO" id="GO:0005634">
    <property type="term" value="C:nucleus"/>
    <property type="evidence" value="ECO:0007669"/>
    <property type="project" value="UniProtKB-SubCell"/>
</dbReference>
<evidence type="ECO:0000313" key="6">
    <source>
        <dbReference type="EMBL" id="NXN10445.1"/>
    </source>
</evidence>
<keyword evidence="3" id="KW-0539">Nucleus</keyword>
<dbReference type="InterPro" id="IPR022783">
    <property type="entry name" value="GCFC_dom"/>
</dbReference>
<dbReference type="EMBL" id="VXBD01004870">
    <property type="protein sequence ID" value="NXN10445.1"/>
    <property type="molecule type" value="Genomic_DNA"/>
</dbReference>
<dbReference type="AlphaFoldDB" id="A0A7L1GA52"/>
<dbReference type="PANTHER" id="PTHR12214">
    <property type="entry name" value="GC-RICH SEQUENCE DNA-BINDING FACTOR"/>
    <property type="match status" value="1"/>
</dbReference>
<dbReference type="GO" id="GO:0000398">
    <property type="term" value="P:mRNA splicing, via spliceosome"/>
    <property type="evidence" value="ECO:0007669"/>
    <property type="project" value="InterPro"/>
</dbReference>
<evidence type="ECO:0000256" key="1">
    <source>
        <dbReference type="ARBA" id="ARBA00004123"/>
    </source>
</evidence>
<evidence type="ECO:0000256" key="2">
    <source>
        <dbReference type="ARBA" id="ARBA00010801"/>
    </source>
</evidence>
<gene>
    <name evidence="6" type="primary">Gcfc2_0</name>
    <name evidence="6" type="ORF">INDMAC_R08910</name>
</gene>
<dbReference type="OrthoDB" id="429427at2759"/>
<dbReference type="Pfam" id="PF07842">
    <property type="entry name" value="GCFC"/>
    <property type="match status" value="1"/>
</dbReference>
<dbReference type="InterPro" id="IPR012890">
    <property type="entry name" value="GCFC2-like"/>
</dbReference>
<feature type="region of interest" description="Disordered" evidence="4">
    <location>
        <begin position="1"/>
        <end position="36"/>
    </location>
</feature>
<organism evidence="6 7">
    <name type="scientific">Indicator maculatus</name>
    <name type="common">spotted honeyguide</name>
    <dbReference type="NCBI Taxonomy" id="545262"/>
    <lineage>
        <taxon>Eukaryota</taxon>
        <taxon>Metazoa</taxon>
        <taxon>Chordata</taxon>
        <taxon>Craniata</taxon>
        <taxon>Vertebrata</taxon>
        <taxon>Euteleostomi</taxon>
        <taxon>Archelosauria</taxon>
        <taxon>Archosauria</taxon>
        <taxon>Dinosauria</taxon>
        <taxon>Saurischia</taxon>
        <taxon>Theropoda</taxon>
        <taxon>Coelurosauria</taxon>
        <taxon>Aves</taxon>
        <taxon>Neognathae</taxon>
        <taxon>Neoaves</taxon>
        <taxon>Telluraves</taxon>
        <taxon>Coraciimorphae</taxon>
        <taxon>Piciformes</taxon>
        <taxon>Indicatoridae</taxon>
        <taxon>Indicator</taxon>
    </lineage>
</organism>
<proteinExistence type="inferred from homology"/>
<dbReference type="PANTHER" id="PTHR12214:SF4">
    <property type="entry name" value="INTRON LARGE COMPLEX COMPONENT GCFC2"/>
    <property type="match status" value="1"/>
</dbReference>
<name>A0A7L1GA52_9PICI</name>
<feature type="domain" description="GCF C-terminal" evidence="5">
    <location>
        <begin position="57"/>
        <end position="278"/>
    </location>
</feature>
<comment type="caution">
    <text evidence="6">The sequence shown here is derived from an EMBL/GenBank/DDBJ whole genome shotgun (WGS) entry which is preliminary data.</text>
</comment>
<feature type="compositionally biased region" description="Basic and acidic residues" evidence="4">
    <location>
        <begin position="1"/>
        <end position="17"/>
    </location>
</feature>
<feature type="non-terminal residue" evidence="6">
    <location>
        <position position="1"/>
    </location>
</feature>
<comment type="subcellular location">
    <subcellularLocation>
        <location evidence="1">Nucleus</location>
    </subcellularLocation>
</comment>
<keyword evidence="7" id="KW-1185">Reference proteome</keyword>
<dbReference type="GO" id="GO:0003677">
    <property type="term" value="F:DNA binding"/>
    <property type="evidence" value="ECO:0007669"/>
    <property type="project" value="InterPro"/>
</dbReference>
<sequence length="382" mass="44500">RRQARERSGEADHHEGMSSDDELSPTEEHEFQKSKDNVVEDSRKIFEDVHADFCDIRKILLKFQEWKEKFPDSYCDAYISFCLPKLLNPLVRFELINWNPLEQSFTDLEEMPWFRAIEEFSDTKNVSERDDAKNVSKRDDDRDEEVLSRVINKTILPKITAFVKSVWDPLSTSQTKNLVRLCNNVFEKQVNSKAELGQAKEDLLNMVVQRMKKSVEEDVFIPLYPKRTVEDKSSLCSKFQERQFWSAVKLLSNVLLWDGIVQEDTLRSLGLNKLLNRYLLLNLLNTPPGLDHIEKCNKVVACLPERWFQGLKSGSTLPELLNFCQHLLQCALLVLINFFPFYFNSDETKEVLLLLVKVKALHIVEDFIEESKLTHLKSVIGK</sequence>
<evidence type="ECO:0000256" key="3">
    <source>
        <dbReference type="ARBA" id="ARBA00023242"/>
    </source>
</evidence>
<dbReference type="Proteomes" id="UP000557230">
    <property type="component" value="Unassembled WGS sequence"/>
</dbReference>
<evidence type="ECO:0000256" key="4">
    <source>
        <dbReference type="SAM" id="MobiDB-lite"/>
    </source>
</evidence>
<accession>A0A7L1GA52</accession>
<evidence type="ECO:0000313" key="7">
    <source>
        <dbReference type="Proteomes" id="UP000557230"/>
    </source>
</evidence>
<protein>
    <submittedName>
        <fullName evidence="6">GCFC2 factor</fullName>
    </submittedName>
</protein>
<reference evidence="6 7" key="1">
    <citation type="submission" date="2019-09" db="EMBL/GenBank/DDBJ databases">
        <title>Bird 10,000 Genomes (B10K) Project - Family phase.</title>
        <authorList>
            <person name="Zhang G."/>
        </authorList>
    </citation>
    <scope>NUCLEOTIDE SEQUENCE [LARGE SCALE GENOMIC DNA]</scope>
    <source>
        <strain evidence="6">B10K-DU-001-78</strain>
        <tissue evidence="6">Muscle</tissue>
    </source>
</reference>
<feature type="compositionally biased region" description="Basic and acidic residues" evidence="4">
    <location>
        <begin position="26"/>
        <end position="36"/>
    </location>
</feature>
<comment type="similarity">
    <text evidence="2">Belongs to the GCF family.</text>
</comment>
<feature type="non-terminal residue" evidence="6">
    <location>
        <position position="382"/>
    </location>
</feature>